<evidence type="ECO:0000313" key="2">
    <source>
        <dbReference type="Proteomes" id="UP001620408"/>
    </source>
</evidence>
<accession>A0ABW8K6M4</accession>
<dbReference type="Proteomes" id="UP001620408">
    <property type="component" value="Unassembled WGS sequence"/>
</dbReference>
<dbReference type="EMBL" id="JADIKD010000011">
    <property type="protein sequence ID" value="MFK2918552.1"/>
    <property type="molecule type" value="Genomic_DNA"/>
</dbReference>
<evidence type="ECO:0008006" key="3">
    <source>
        <dbReference type="Google" id="ProtNLM"/>
    </source>
</evidence>
<name>A0ABW8K6M4_9GAMM</name>
<keyword evidence="2" id="KW-1185">Reference proteome</keyword>
<comment type="caution">
    <text evidence="1">The sequence shown here is derived from an EMBL/GenBank/DDBJ whole genome shotgun (WGS) entry which is preliminary data.</text>
</comment>
<dbReference type="Gene3D" id="3.30.1460.30">
    <property type="entry name" value="YgaC/TfoX-N like chaperone"/>
    <property type="match status" value="1"/>
</dbReference>
<reference evidence="1 2" key="1">
    <citation type="submission" date="2020-10" db="EMBL/GenBank/DDBJ databases">
        <title>Phylogeny of dyella-like bacteria.</title>
        <authorList>
            <person name="Fu J."/>
        </authorList>
    </citation>
    <scope>NUCLEOTIDE SEQUENCE [LARGE SCALE GENOMIC DNA]</scope>
    <source>
        <strain evidence="1 2">BB4</strain>
    </source>
</reference>
<proteinExistence type="predicted"/>
<organism evidence="1 2">
    <name type="scientific">Dyella koreensis</name>
    <dbReference type="NCBI Taxonomy" id="311235"/>
    <lineage>
        <taxon>Bacteria</taxon>
        <taxon>Pseudomonadati</taxon>
        <taxon>Pseudomonadota</taxon>
        <taxon>Gammaproteobacteria</taxon>
        <taxon>Lysobacterales</taxon>
        <taxon>Rhodanobacteraceae</taxon>
        <taxon>Dyella</taxon>
    </lineage>
</organism>
<dbReference type="SUPFAM" id="SSF159894">
    <property type="entry name" value="YgaC/TfoX-N like"/>
    <property type="match status" value="1"/>
</dbReference>
<protein>
    <recommendedName>
        <fullName evidence="3">TfoX N-terminal domain-containing protein</fullName>
    </recommendedName>
</protein>
<dbReference type="RefSeq" id="WP_379985637.1">
    <property type="nucleotide sequence ID" value="NZ_JADIKD010000011.1"/>
</dbReference>
<gene>
    <name evidence="1" type="ORF">ISS97_14860</name>
</gene>
<evidence type="ECO:0000313" key="1">
    <source>
        <dbReference type="EMBL" id="MFK2918552.1"/>
    </source>
</evidence>
<sequence>MNTVLDTLRHDLEDAATHLGLAHDLRFHPMFGGLMAYMAGRPCAWLTPQGLALKLATDDQADLLAVEGTSRLEAKPGAAPSRQYIMLPLSLTRDTPIFAEWLARSVEALRVKPAPKRRR</sequence>